<dbReference type="SUPFAM" id="SSF55658">
    <property type="entry name" value="L9 N-domain-like"/>
    <property type="match status" value="1"/>
</dbReference>
<dbReference type="Gene3D" id="3.40.970.10">
    <property type="entry name" value="Ribonuclease H1, N-terminal domain"/>
    <property type="match status" value="1"/>
</dbReference>
<keyword evidence="4" id="KW-0540">Nuclease</keyword>
<dbReference type="PANTHER" id="PTHR10642">
    <property type="entry name" value="RIBONUCLEASE H1"/>
    <property type="match status" value="1"/>
</dbReference>
<proteinExistence type="inferred from homology"/>
<dbReference type="EC" id="3.1.26.4" evidence="3"/>
<evidence type="ECO:0000256" key="7">
    <source>
        <dbReference type="ARBA" id="ARBA00022801"/>
    </source>
</evidence>
<dbReference type="AlphaFoldDB" id="A0A1X0SB70"/>
<dbReference type="InterPro" id="IPR050092">
    <property type="entry name" value="RNase_H"/>
</dbReference>
<dbReference type="GO" id="GO:0046872">
    <property type="term" value="F:metal ion binding"/>
    <property type="evidence" value="ECO:0007669"/>
    <property type="project" value="UniProtKB-KW"/>
</dbReference>
<keyword evidence="8" id="KW-0460">Magnesium</keyword>
<sequence length="110" mass="12177">MGGYYAVRVGRRQGIYKSWSDCKEQVLGVSGAKFKKFNSLEEAQAFVDADVYSTPRNTQSQTCQRYSPYASQRTHSRKTVVYTDGASAGNGQTGARAGYGVYWGDNDPRN</sequence>
<dbReference type="GO" id="GO:0003676">
    <property type="term" value="F:nucleic acid binding"/>
    <property type="evidence" value="ECO:0007669"/>
    <property type="project" value="InterPro"/>
</dbReference>
<comment type="cofactor">
    <cofactor evidence="1">
        <name>Mg(2+)</name>
        <dbReference type="ChEBI" id="CHEBI:18420"/>
    </cofactor>
</comment>
<protein>
    <recommendedName>
        <fullName evidence="3">ribonuclease H</fullName>
        <ecNumber evidence="3">3.1.26.4</ecNumber>
    </recommendedName>
</protein>
<dbReference type="Gene3D" id="3.30.420.10">
    <property type="entry name" value="Ribonuclease H-like superfamily/Ribonuclease H"/>
    <property type="match status" value="1"/>
</dbReference>
<evidence type="ECO:0000259" key="9">
    <source>
        <dbReference type="Pfam" id="PF01693"/>
    </source>
</evidence>
<dbReference type="InterPro" id="IPR036397">
    <property type="entry name" value="RNaseH_sf"/>
</dbReference>
<dbReference type="InterPro" id="IPR009027">
    <property type="entry name" value="Ribosomal_bL9/RNase_H1_N"/>
</dbReference>
<dbReference type="EMBL" id="KV921280">
    <property type="protein sequence ID" value="ORE21388.1"/>
    <property type="molecule type" value="Genomic_DNA"/>
</dbReference>
<feature type="domain" description="Ribonuclease H1 N-terminal" evidence="9">
    <location>
        <begin position="4"/>
        <end position="46"/>
    </location>
</feature>
<evidence type="ECO:0000256" key="4">
    <source>
        <dbReference type="ARBA" id="ARBA00022722"/>
    </source>
</evidence>
<dbReference type="Proteomes" id="UP000242381">
    <property type="component" value="Unassembled WGS sequence"/>
</dbReference>
<evidence type="ECO:0000313" key="11">
    <source>
        <dbReference type="Proteomes" id="UP000242381"/>
    </source>
</evidence>
<evidence type="ECO:0000256" key="5">
    <source>
        <dbReference type="ARBA" id="ARBA00022723"/>
    </source>
</evidence>
<accession>A0A1X0SB70</accession>
<reference evidence="10 11" key="1">
    <citation type="journal article" date="2016" name="Proc. Natl. Acad. Sci. U.S.A.">
        <title>Lipid metabolic changes in an early divergent fungus govern the establishment of a mutualistic symbiosis with endobacteria.</title>
        <authorList>
            <person name="Lastovetsky O.A."/>
            <person name="Gaspar M.L."/>
            <person name="Mondo S.J."/>
            <person name="LaButti K.M."/>
            <person name="Sandor L."/>
            <person name="Grigoriev I.V."/>
            <person name="Henry S.A."/>
            <person name="Pawlowska T.E."/>
        </authorList>
    </citation>
    <scope>NUCLEOTIDE SEQUENCE [LARGE SCALE GENOMIC DNA]</scope>
    <source>
        <strain evidence="10 11">ATCC 11559</strain>
    </source>
</reference>
<evidence type="ECO:0000256" key="2">
    <source>
        <dbReference type="ARBA" id="ARBA00005300"/>
    </source>
</evidence>
<dbReference type="PANTHER" id="PTHR10642:SF26">
    <property type="entry name" value="RIBONUCLEASE H1"/>
    <property type="match status" value="1"/>
</dbReference>
<dbReference type="Pfam" id="PF01693">
    <property type="entry name" value="Cauli_VI"/>
    <property type="match status" value="1"/>
</dbReference>
<evidence type="ECO:0000256" key="3">
    <source>
        <dbReference type="ARBA" id="ARBA00012180"/>
    </source>
</evidence>
<evidence type="ECO:0000256" key="8">
    <source>
        <dbReference type="ARBA" id="ARBA00022842"/>
    </source>
</evidence>
<evidence type="ECO:0000256" key="1">
    <source>
        <dbReference type="ARBA" id="ARBA00001946"/>
    </source>
</evidence>
<gene>
    <name evidence="10" type="ORF">BCV71DRAFT_168867</name>
</gene>
<organism evidence="10 11">
    <name type="scientific">Rhizopus microsporus</name>
    <dbReference type="NCBI Taxonomy" id="58291"/>
    <lineage>
        <taxon>Eukaryota</taxon>
        <taxon>Fungi</taxon>
        <taxon>Fungi incertae sedis</taxon>
        <taxon>Mucoromycota</taxon>
        <taxon>Mucoromycotina</taxon>
        <taxon>Mucoromycetes</taxon>
        <taxon>Mucorales</taxon>
        <taxon>Mucorineae</taxon>
        <taxon>Rhizopodaceae</taxon>
        <taxon>Rhizopus</taxon>
    </lineage>
</organism>
<dbReference type="GO" id="GO:0004523">
    <property type="term" value="F:RNA-DNA hybrid ribonuclease activity"/>
    <property type="evidence" value="ECO:0007669"/>
    <property type="project" value="UniProtKB-EC"/>
</dbReference>
<name>A0A1X0SB70_RHIZD</name>
<comment type="similarity">
    <text evidence="2">Belongs to the RNase H family.</text>
</comment>
<evidence type="ECO:0000256" key="6">
    <source>
        <dbReference type="ARBA" id="ARBA00022759"/>
    </source>
</evidence>
<dbReference type="OMA" id="IRTDFEC"/>
<evidence type="ECO:0000313" key="10">
    <source>
        <dbReference type="EMBL" id="ORE21388.1"/>
    </source>
</evidence>
<feature type="non-terminal residue" evidence="10">
    <location>
        <position position="110"/>
    </location>
</feature>
<dbReference type="GO" id="GO:0043137">
    <property type="term" value="P:DNA replication, removal of RNA primer"/>
    <property type="evidence" value="ECO:0007669"/>
    <property type="project" value="TreeGrafter"/>
</dbReference>
<dbReference type="FunFam" id="3.40.970.10:FF:000001">
    <property type="entry name" value="Ribonuclease H1"/>
    <property type="match status" value="1"/>
</dbReference>
<dbReference type="InterPro" id="IPR037056">
    <property type="entry name" value="RNase_H1_N_sf"/>
</dbReference>
<keyword evidence="5" id="KW-0479">Metal-binding</keyword>
<dbReference type="VEuPathDB" id="FungiDB:BCV72DRAFT_74772"/>
<keyword evidence="7" id="KW-0378">Hydrolase</keyword>
<dbReference type="InterPro" id="IPR011320">
    <property type="entry name" value="RNase_H1_N"/>
</dbReference>
<keyword evidence="6" id="KW-0255">Endonuclease</keyword>